<dbReference type="OrthoDB" id="9813383at2"/>
<dbReference type="EMBL" id="BKAD01000030">
    <property type="protein sequence ID" value="GEP31469.1"/>
    <property type="molecule type" value="Genomic_DNA"/>
</dbReference>
<evidence type="ECO:0000313" key="1">
    <source>
        <dbReference type="EMBL" id="GEP31469.1"/>
    </source>
</evidence>
<dbReference type="InterPro" id="IPR029062">
    <property type="entry name" value="Class_I_gatase-like"/>
</dbReference>
<dbReference type="SUPFAM" id="SSF52317">
    <property type="entry name" value="Class I glutamine amidotransferase-like"/>
    <property type="match status" value="1"/>
</dbReference>
<reference evidence="1 2" key="1">
    <citation type="submission" date="2019-07" db="EMBL/GenBank/DDBJ databases">
        <title>Whole genome shotgun sequence of Thiobacillus plumbophilus NBRC 107929.</title>
        <authorList>
            <person name="Hosoyama A."/>
            <person name="Uohara A."/>
            <person name="Ohji S."/>
            <person name="Ichikawa N."/>
        </authorList>
    </citation>
    <scope>NUCLEOTIDE SEQUENCE [LARGE SCALE GENOMIC DNA]</scope>
    <source>
        <strain evidence="1 2">NBRC 107929</strain>
    </source>
</reference>
<evidence type="ECO:0000313" key="2">
    <source>
        <dbReference type="Proteomes" id="UP000321337"/>
    </source>
</evidence>
<comment type="caution">
    <text evidence="1">The sequence shown here is derived from an EMBL/GenBank/DDBJ whole genome shotgun (WGS) entry which is preliminary data.</text>
</comment>
<name>A0A512LAG5_9PROT</name>
<proteinExistence type="predicted"/>
<dbReference type="RefSeq" id="WP_147074438.1">
    <property type="nucleotide sequence ID" value="NZ_AP021884.1"/>
</dbReference>
<keyword evidence="2" id="KW-1185">Reference proteome</keyword>
<gene>
    <name evidence="1" type="ORF">TPL01_26070</name>
</gene>
<dbReference type="Proteomes" id="UP000321337">
    <property type="component" value="Unassembled WGS sequence"/>
</dbReference>
<protein>
    <recommendedName>
        <fullName evidence="3">GMP synthase</fullName>
    </recommendedName>
</protein>
<dbReference type="Gene3D" id="3.40.50.880">
    <property type="match status" value="1"/>
</dbReference>
<organism evidence="1 2">
    <name type="scientific">Sulfuriferula plumbiphila</name>
    <dbReference type="NCBI Taxonomy" id="171865"/>
    <lineage>
        <taxon>Bacteria</taxon>
        <taxon>Pseudomonadati</taxon>
        <taxon>Pseudomonadota</taxon>
        <taxon>Betaproteobacteria</taxon>
        <taxon>Nitrosomonadales</taxon>
        <taxon>Sulfuricellaceae</taxon>
        <taxon>Sulfuriferula</taxon>
    </lineage>
</organism>
<sequence length="251" mass="28223">MKRFMVVQHSYSEFLGPIEKQLESRDIGFQYQRPFLGADLPGTATQHDALWLLGGAYPVTDSEACPWIDDEMRLIGLFKRMKRPIVGIGFGALVVVQYEGGMVHEEPYFNAYFTTCHKTEAGRDDLLANAVDGKTMLVMYNGSADLPAGIDPIVVDDNGNWLAIHPDELTYAMLFRPEIKPGMIEDMIMEDNRPLPDNIGELLEQARAHWVQTQKNTAEVSLALVSALDLMTEHRKMPVFSLHVVKTDDPE</sequence>
<dbReference type="AlphaFoldDB" id="A0A512LAG5"/>
<accession>A0A512LAG5</accession>
<evidence type="ECO:0008006" key="3">
    <source>
        <dbReference type="Google" id="ProtNLM"/>
    </source>
</evidence>